<dbReference type="PANTHER" id="PTHR11949">
    <property type="entry name" value="INTERFERON REGULATORY FACTOR"/>
    <property type="match status" value="1"/>
</dbReference>
<dbReference type="InterPro" id="IPR008984">
    <property type="entry name" value="SMAD_FHA_dom_sf"/>
</dbReference>
<sequence>MQSSHKPLFANWLIEQVETGNYPGLSYISTNLFRVPWKHNSRKDCNDEDCKIFRAWAVASGKIHEFPNDKAKWKTNFRCALKNLNKRFRMSKDNSKNSDDPHKIYEIINREAAYQPSPPEEDMVPVIYSSPTESYPPGHEQNILEQLMTLDLLDEPCQQTVGEQWAESYGQQSAIGLGVYATNQQATGETMHAMQTQPQLQPQQQAYYPVNPPPVLDSGLQPSLFDLEISVHYRKVEMLKTQVSWPRVQLHYGNEATELQARPICFPPTDTLRDHKQVEFTNRILSSIQRGLLLEVRESGLYACRQDRCHVFASTADPSQASPDPQKLPQNTLVELLSFEKFVKELKEFKENRRGSPEYVVNMCFGEKFPDGKPLEKKLIVVKVVPLICRYFYEMAQAEGASSLDSTNVSLQISHDSLYDLISSAFGLPGSQVAPQLVGHY</sequence>
<dbReference type="Pfam" id="PF00605">
    <property type="entry name" value="IRF"/>
    <property type="match status" value="1"/>
</dbReference>
<dbReference type="PANTHER" id="PTHR11949:SF2">
    <property type="entry name" value="INTERFERON REGULATORY FACTOR 7"/>
    <property type="match status" value="1"/>
</dbReference>
<dbReference type="GO" id="GO:0000981">
    <property type="term" value="F:DNA-binding transcription factor activity, RNA polymerase II-specific"/>
    <property type="evidence" value="ECO:0007669"/>
    <property type="project" value="TreeGrafter"/>
</dbReference>
<dbReference type="EMBL" id="KM268812">
    <property type="protein sequence ID" value="AJR33028.1"/>
    <property type="molecule type" value="mRNA"/>
</dbReference>
<dbReference type="SMART" id="SM00348">
    <property type="entry name" value="IRF"/>
    <property type="match status" value="1"/>
</dbReference>
<proteinExistence type="evidence at transcript level"/>
<dbReference type="PRINTS" id="PR00267">
    <property type="entry name" value="INTFRNREGFCT"/>
</dbReference>
<dbReference type="SUPFAM" id="SSF49879">
    <property type="entry name" value="SMAD/FHA domain"/>
    <property type="match status" value="1"/>
</dbReference>
<dbReference type="AlphaFoldDB" id="A0A0D3RBU4"/>
<dbReference type="InterPro" id="IPR019471">
    <property type="entry name" value="Interferon_reg_factor-3"/>
</dbReference>
<evidence type="ECO:0000259" key="1">
    <source>
        <dbReference type="PROSITE" id="PS51507"/>
    </source>
</evidence>
<dbReference type="GO" id="GO:0002376">
    <property type="term" value="P:immune system process"/>
    <property type="evidence" value="ECO:0007669"/>
    <property type="project" value="TreeGrafter"/>
</dbReference>
<dbReference type="Pfam" id="PF10401">
    <property type="entry name" value="IRF-3"/>
    <property type="match status" value="1"/>
</dbReference>
<dbReference type="InterPro" id="IPR017855">
    <property type="entry name" value="SMAD-like_dom_sf"/>
</dbReference>
<dbReference type="GO" id="GO:0005634">
    <property type="term" value="C:nucleus"/>
    <property type="evidence" value="ECO:0007669"/>
    <property type="project" value="TreeGrafter"/>
</dbReference>
<dbReference type="SUPFAM" id="SSF46785">
    <property type="entry name" value="Winged helix' DNA-binding domain"/>
    <property type="match status" value="1"/>
</dbReference>
<gene>
    <name evidence="2" type="primary">irf7</name>
</gene>
<name>A0A0D3RBU4_GADMO</name>
<organism evidence="2">
    <name type="scientific">Gadus morhua</name>
    <name type="common">Atlantic cod</name>
    <dbReference type="NCBI Taxonomy" id="8049"/>
    <lineage>
        <taxon>Eukaryota</taxon>
        <taxon>Metazoa</taxon>
        <taxon>Chordata</taxon>
        <taxon>Craniata</taxon>
        <taxon>Vertebrata</taxon>
        <taxon>Euteleostomi</taxon>
        <taxon>Actinopterygii</taxon>
        <taxon>Neopterygii</taxon>
        <taxon>Teleostei</taxon>
        <taxon>Neoteleostei</taxon>
        <taxon>Acanthomorphata</taxon>
        <taxon>Zeiogadaria</taxon>
        <taxon>Gadariae</taxon>
        <taxon>Gadiformes</taxon>
        <taxon>Gadoidei</taxon>
        <taxon>Gadidae</taxon>
        <taxon>Gadus</taxon>
    </lineage>
</organism>
<evidence type="ECO:0000313" key="2">
    <source>
        <dbReference type="EMBL" id="AJR33028.1"/>
    </source>
</evidence>
<dbReference type="FunFam" id="2.60.200.10:FF:000015">
    <property type="entry name" value="Interferon regulatory factor 7"/>
    <property type="match status" value="1"/>
</dbReference>
<dbReference type="GO" id="GO:0045893">
    <property type="term" value="P:positive regulation of DNA-templated transcription"/>
    <property type="evidence" value="ECO:0007669"/>
    <property type="project" value="UniProtKB-ARBA"/>
</dbReference>
<dbReference type="InterPro" id="IPR036388">
    <property type="entry name" value="WH-like_DNA-bd_sf"/>
</dbReference>
<dbReference type="Gene3D" id="2.60.200.10">
    <property type="match status" value="1"/>
</dbReference>
<dbReference type="InterPro" id="IPR036390">
    <property type="entry name" value="WH_DNA-bd_sf"/>
</dbReference>
<feature type="domain" description="IRF tryptophan pentad repeat" evidence="1">
    <location>
        <begin position="6"/>
        <end position="109"/>
    </location>
</feature>
<reference evidence="2" key="1">
    <citation type="journal article" date="2015" name="Fish Shellfish Immunol.">
        <title>Characterization and expression analyses of five interferon regulatory factor transcripts (Irf4a, Irf4b, Irf7, Irf8, Irf10) in Atlantic cod (Gadus morhua).</title>
        <authorList>
            <person name="Inkpen S.M."/>
            <person name="Hori T.S."/>
            <person name="Gamperl A.K."/>
            <person name="Nash G.W."/>
            <person name="Rise M.L."/>
        </authorList>
    </citation>
    <scope>NUCLEOTIDE SEQUENCE</scope>
    <source>
        <tissue evidence="2">Spleen</tissue>
    </source>
</reference>
<dbReference type="FunFam" id="1.10.10.10:FF:000631">
    <property type="entry name" value="Interferon regulatory factor 7"/>
    <property type="match status" value="1"/>
</dbReference>
<accession>A0A0D3RBU4</accession>
<dbReference type="SMART" id="SM01243">
    <property type="entry name" value="IRF-3"/>
    <property type="match status" value="1"/>
</dbReference>
<dbReference type="CDD" id="cd00103">
    <property type="entry name" value="IRF"/>
    <property type="match status" value="1"/>
</dbReference>
<dbReference type="InterPro" id="IPR001346">
    <property type="entry name" value="Interferon_reg_fact_DNA-bd_dom"/>
</dbReference>
<dbReference type="Gene3D" id="1.10.10.10">
    <property type="entry name" value="Winged helix-like DNA-binding domain superfamily/Winged helix DNA-binding domain"/>
    <property type="match status" value="1"/>
</dbReference>
<dbReference type="PROSITE" id="PS51507">
    <property type="entry name" value="IRF_2"/>
    <property type="match status" value="1"/>
</dbReference>
<protein>
    <submittedName>
        <fullName evidence="2">Interferon regulatory factor protein 7</fullName>
    </submittedName>
</protein>
<dbReference type="GO" id="GO:0000978">
    <property type="term" value="F:RNA polymerase II cis-regulatory region sequence-specific DNA binding"/>
    <property type="evidence" value="ECO:0007669"/>
    <property type="project" value="TreeGrafter"/>
</dbReference>